<dbReference type="GO" id="GO:0036376">
    <property type="term" value="P:sodium ion export across plasma membrane"/>
    <property type="evidence" value="ECO:0007669"/>
    <property type="project" value="TreeGrafter"/>
</dbReference>
<dbReference type="GO" id="GO:0005391">
    <property type="term" value="F:P-type sodium:potassium-exchanging transporter activity"/>
    <property type="evidence" value="ECO:0007669"/>
    <property type="project" value="TreeGrafter"/>
</dbReference>
<sequence>MGYGKSDSYRVATTQDKDDRSPKKKKGATKDMDDLKKEVPITEHKMSVEEVCRKFQTDVVQGLTNAKAAEFLLRDGPNALTPPPTTPEWVKFCRQLFGGFSILLWTGAILCFLAYAIQAATEDEPAGDNLYLGIVLTAVVVITGCFSYFQEAKSSKIMESFKNMVPQQALVIREGEKVQINAEEVVAGDLIEVKGGDRIPADIRVTSAHGCKVDNSSLTGESEPQSRSPDCTHDNPLETRNVAFFSTNCVEGTARGIVICTGDRTVMGRIATLTSGLETGKTPIAREIEHFIHIITGVAVFLGVTFFILAIILGYTWLEAVIFLIGIIVANVPEGLLATVTVCLTLTAKRMAKKNCLVKNLEAVETLGSTSTICSDKTGTLTQNRMTVAHMWFDNQIHEADTTEDQSGAAFDKSSVTWLSLSRVAALCNRAQFKAGQDSVSILKRDVAGDASESALLKCIELSCGSVRMMRDKNKKVAEIPFNSTNKYQLSVHETEDPNDNRYLLVMKGAPERILDRCSTIMLQGKEQPMDEEMKEAFQNAYMELGGLGERVLGFCHVLLPEDQYPKGFAFDTDDVNFQTDNLCFVGLISMIDPPRAAVPDAVGKCRSAGIKVIMVTGDHPITAKAIAKGVGIISEGNETVEDIAARLNIPVSQVNPRDAKACVIHGSDLKDLSQDQMDDILRNHTEIVFARTSPQQKLIIVEGCQRLGAIVAVTGDGVNDSPALKKADIGVAMGISGSDVSKQAADMILLDDNFASIVTGVEEGRLIFDNLKKSIAYTLTSNIPEITPFLFFIIVNIPLPLGTITILCIDLGTDMVPAISLAYEAAESDIMKRQPRNPARDKLVNERLISIAYGQIGMIQALGGFFAYFVILAENGFLPSQLVGIRLNWDDRSLNDLEDSYGQQWTYEQRKIVEFTCHTAFFVSIVVVQWADLIICKTRRNSVFQQGMKNKILIFGLFEETALAAFLSYCPGMDVALRMYPLKPTWWFCAFPYSFLIFVYDEARKLILRRNPGGWVEKETYY</sequence>
<keyword evidence="7" id="KW-0740">Sodium/potassium transport</keyword>
<dbReference type="InterPro" id="IPR004014">
    <property type="entry name" value="ATPase_P-typ_cation-transptr_N"/>
</dbReference>
<dbReference type="Gene3D" id="1.20.1110.10">
    <property type="entry name" value="Calcium-transporting ATPase, transmembrane domain"/>
    <property type="match status" value="1"/>
</dbReference>
<dbReference type="GO" id="GO:1990573">
    <property type="term" value="P:potassium ion import across plasma membrane"/>
    <property type="evidence" value="ECO:0007669"/>
    <property type="project" value="TreeGrafter"/>
</dbReference>
<dbReference type="FunFam" id="2.70.150.10:FF:000106">
    <property type="entry name" value="Sodium/potassium-transporting ATPase subunit alpha"/>
    <property type="match status" value="1"/>
</dbReference>
<evidence type="ECO:0000256" key="21">
    <source>
        <dbReference type="ARBA" id="ARBA00038795"/>
    </source>
</evidence>
<dbReference type="SFLD" id="SFLDG00002">
    <property type="entry name" value="C1.7:_P-type_atpase_like"/>
    <property type="match status" value="1"/>
</dbReference>
<dbReference type="CDD" id="cd02608">
    <property type="entry name" value="P-type_ATPase_Na-K_like"/>
    <property type="match status" value="1"/>
</dbReference>
<dbReference type="InterPro" id="IPR044492">
    <property type="entry name" value="P_typ_ATPase_HD_dom"/>
</dbReference>
<dbReference type="SUPFAM" id="SSF81653">
    <property type="entry name" value="Calcium ATPase, transduction domain A"/>
    <property type="match status" value="1"/>
</dbReference>
<comment type="subcellular location">
    <subcellularLocation>
        <location evidence="1 22">Cell membrane</location>
        <topology evidence="1 22">Multi-pass membrane protein</topology>
    </subcellularLocation>
</comment>
<evidence type="ECO:0000256" key="14">
    <source>
        <dbReference type="ARBA" id="ARBA00022967"/>
    </source>
</evidence>
<organism evidence="25 26">
    <name type="scientific">Astatotilapia calliptera</name>
    <name type="common">Eastern happy</name>
    <name type="synonym">Chromis callipterus</name>
    <dbReference type="NCBI Taxonomy" id="8154"/>
    <lineage>
        <taxon>Eukaryota</taxon>
        <taxon>Metazoa</taxon>
        <taxon>Chordata</taxon>
        <taxon>Craniata</taxon>
        <taxon>Vertebrata</taxon>
        <taxon>Euteleostomi</taxon>
        <taxon>Actinopterygii</taxon>
        <taxon>Neopterygii</taxon>
        <taxon>Teleostei</taxon>
        <taxon>Neoteleostei</taxon>
        <taxon>Acanthomorphata</taxon>
        <taxon>Ovalentaria</taxon>
        <taxon>Cichlomorphae</taxon>
        <taxon>Cichliformes</taxon>
        <taxon>Cichlidae</taxon>
        <taxon>African cichlids</taxon>
        <taxon>Pseudocrenilabrinae</taxon>
        <taxon>Haplochromini</taxon>
        <taxon>Astatotilapia</taxon>
    </lineage>
</organism>
<feature type="region of interest" description="Disordered" evidence="23">
    <location>
        <begin position="1"/>
        <end position="34"/>
    </location>
</feature>
<evidence type="ECO:0000256" key="13">
    <source>
        <dbReference type="ARBA" id="ARBA00022958"/>
    </source>
</evidence>
<dbReference type="SFLD" id="SFLDS00003">
    <property type="entry name" value="Haloacid_Dehalogenase"/>
    <property type="match status" value="1"/>
</dbReference>
<keyword evidence="13 22" id="KW-0630">Potassium</keyword>
<comment type="similarity">
    <text evidence="2 22">Belongs to the cation transport ATPase (P-type) (TC 3.A.3) family. Type IIC subfamily.</text>
</comment>
<dbReference type="PANTHER" id="PTHR43294:SF24">
    <property type="entry name" value="SODIUM_POTASSIUM-TRANSPORTING ATPASE SUBUNIT ALPHA"/>
    <property type="match status" value="1"/>
</dbReference>
<dbReference type="InterPro" id="IPR050510">
    <property type="entry name" value="Cation_transp_ATPase_P-type"/>
</dbReference>
<accession>A0AAX7U1Z5</accession>
<dbReference type="InterPro" id="IPR018303">
    <property type="entry name" value="ATPase_P-typ_P_site"/>
</dbReference>
<evidence type="ECO:0000256" key="4">
    <source>
        <dbReference type="ARBA" id="ARBA00022475"/>
    </source>
</evidence>
<dbReference type="NCBIfam" id="TIGR01106">
    <property type="entry name" value="ATPase-IIC_X-K"/>
    <property type="match status" value="1"/>
</dbReference>
<dbReference type="GO" id="GO:0030007">
    <property type="term" value="P:intracellular potassium ion homeostasis"/>
    <property type="evidence" value="ECO:0007669"/>
    <property type="project" value="TreeGrafter"/>
</dbReference>
<dbReference type="PANTHER" id="PTHR43294">
    <property type="entry name" value="SODIUM/POTASSIUM-TRANSPORTING ATPASE SUBUNIT ALPHA"/>
    <property type="match status" value="1"/>
</dbReference>
<dbReference type="Gene3D" id="3.40.1110.10">
    <property type="entry name" value="Calcium-transporting ATPase, cytoplasmic domain N"/>
    <property type="match status" value="1"/>
</dbReference>
<dbReference type="InterPro" id="IPR001757">
    <property type="entry name" value="P_typ_ATPase"/>
</dbReference>
<feature type="transmembrane region" description="Helical" evidence="22">
    <location>
        <begin position="913"/>
        <end position="932"/>
    </location>
</feature>
<keyword evidence="19" id="KW-0739">Sodium transport</keyword>
<keyword evidence="9 22" id="KW-0479">Metal-binding</keyword>
<feature type="transmembrane region" description="Helical" evidence="22">
    <location>
        <begin position="985"/>
        <end position="1001"/>
    </location>
</feature>
<dbReference type="CTD" id="64611"/>
<dbReference type="InterPro" id="IPR008250">
    <property type="entry name" value="ATPase_P-typ_transduc_dom_A_sf"/>
</dbReference>
<keyword evidence="14" id="KW-1278">Translocase</keyword>
<evidence type="ECO:0000256" key="2">
    <source>
        <dbReference type="ARBA" id="ARBA00006934"/>
    </source>
</evidence>
<dbReference type="GO" id="GO:0016887">
    <property type="term" value="F:ATP hydrolysis activity"/>
    <property type="evidence" value="ECO:0007669"/>
    <property type="project" value="InterPro"/>
</dbReference>
<dbReference type="GO" id="GO:0006883">
    <property type="term" value="P:intracellular sodium ion homeostasis"/>
    <property type="evidence" value="ECO:0007669"/>
    <property type="project" value="TreeGrafter"/>
</dbReference>
<dbReference type="InterPro" id="IPR023298">
    <property type="entry name" value="ATPase_P-typ_TM_dom_sf"/>
</dbReference>
<dbReference type="InterPro" id="IPR036412">
    <property type="entry name" value="HAD-like_sf"/>
</dbReference>
<dbReference type="SUPFAM" id="SSF56784">
    <property type="entry name" value="HAD-like"/>
    <property type="match status" value="1"/>
</dbReference>
<keyword evidence="18 22" id="KW-0472">Membrane</keyword>
<feature type="transmembrane region" description="Helical" evidence="22">
    <location>
        <begin position="802"/>
        <end position="827"/>
    </location>
</feature>
<dbReference type="InterPro" id="IPR005775">
    <property type="entry name" value="P-type_ATPase_IIC"/>
</dbReference>
<comment type="function">
    <text evidence="20">This is the catalytic component of the active enzyme, which catalyzes the hydrolysis of ATP coupled with the exchange of sodium and potassium ions across the plasma membrane. This action creates the electrochemical gradient of sodium and potassium ions, providing the energy for active transport of various nutrients.</text>
</comment>
<dbReference type="GO" id="GO:0005886">
    <property type="term" value="C:plasma membrane"/>
    <property type="evidence" value="ECO:0007669"/>
    <property type="project" value="UniProtKB-SubCell"/>
</dbReference>
<evidence type="ECO:0000256" key="12">
    <source>
        <dbReference type="ARBA" id="ARBA00022842"/>
    </source>
</evidence>
<keyword evidence="26" id="KW-1185">Reference proteome</keyword>
<dbReference type="FunFam" id="3.40.1110.10:FF:000001">
    <property type="entry name" value="Sodium/potassium-transporting ATPase subunit alpha"/>
    <property type="match status" value="1"/>
</dbReference>
<evidence type="ECO:0000256" key="5">
    <source>
        <dbReference type="ARBA" id="ARBA00022538"/>
    </source>
</evidence>
<feature type="transmembrane region" description="Helical" evidence="22">
    <location>
        <begin position="291"/>
        <end position="315"/>
    </location>
</feature>
<dbReference type="InterPro" id="IPR023299">
    <property type="entry name" value="ATPase_P-typ_cyto_dom_N"/>
</dbReference>
<dbReference type="Gene3D" id="3.40.50.1000">
    <property type="entry name" value="HAD superfamily/HAD-like"/>
    <property type="match status" value="1"/>
</dbReference>
<dbReference type="InterPro" id="IPR023214">
    <property type="entry name" value="HAD_sf"/>
</dbReference>
<dbReference type="GO" id="GO:0005524">
    <property type="term" value="F:ATP binding"/>
    <property type="evidence" value="ECO:0007669"/>
    <property type="project" value="UniProtKB-KW"/>
</dbReference>
<reference evidence="25" key="1">
    <citation type="submission" date="2018-05" db="EMBL/GenBank/DDBJ databases">
        <authorList>
            <person name="Datahose"/>
        </authorList>
    </citation>
    <scope>NUCLEOTIDE SEQUENCE</scope>
</reference>
<dbReference type="GO" id="GO:1902600">
    <property type="term" value="P:proton transmembrane transport"/>
    <property type="evidence" value="ECO:0007669"/>
    <property type="project" value="TreeGrafter"/>
</dbReference>
<dbReference type="GeneTree" id="ENSGT00940000165134"/>
<evidence type="ECO:0000256" key="23">
    <source>
        <dbReference type="SAM" id="MobiDB-lite"/>
    </source>
</evidence>
<feature type="transmembrane region" description="Helical" evidence="22">
    <location>
        <begin position="130"/>
        <end position="149"/>
    </location>
</feature>
<name>A0AAX7U1Z5_ASTCA</name>
<evidence type="ECO:0000256" key="9">
    <source>
        <dbReference type="ARBA" id="ARBA00022723"/>
    </source>
</evidence>
<dbReference type="PROSITE" id="PS00154">
    <property type="entry name" value="ATPASE_E1_E2"/>
    <property type="match status" value="1"/>
</dbReference>
<dbReference type="InterPro" id="IPR059000">
    <property type="entry name" value="ATPase_P-type_domA"/>
</dbReference>
<proteinExistence type="inferred from homology"/>
<dbReference type="PRINTS" id="PR00121">
    <property type="entry name" value="NAKATPASE"/>
</dbReference>
<feature type="transmembrane region" description="Helical" evidence="22">
    <location>
        <begin position="848"/>
        <end position="872"/>
    </location>
</feature>
<evidence type="ECO:0000313" key="26">
    <source>
        <dbReference type="Proteomes" id="UP000265100"/>
    </source>
</evidence>
<evidence type="ECO:0000256" key="18">
    <source>
        <dbReference type="ARBA" id="ARBA00023136"/>
    </source>
</evidence>
<feature type="transmembrane region" description="Helical" evidence="22">
    <location>
        <begin position="953"/>
        <end position="970"/>
    </location>
</feature>
<keyword evidence="16" id="KW-0915">Sodium</keyword>
<evidence type="ECO:0000256" key="1">
    <source>
        <dbReference type="ARBA" id="ARBA00004651"/>
    </source>
</evidence>
<evidence type="ECO:0000256" key="15">
    <source>
        <dbReference type="ARBA" id="ARBA00022989"/>
    </source>
</evidence>
<feature type="transmembrane region" description="Helical" evidence="22">
    <location>
        <begin position="776"/>
        <end position="796"/>
    </location>
</feature>
<evidence type="ECO:0000256" key="17">
    <source>
        <dbReference type="ARBA" id="ARBA00023065"/>
    </source>
</evidence>
<evidence type="ECO:0000256" key="22">
    <source>
        <dbReference type="RuleBase" id="RU362084"/>
    </source>
</evidence>
<evidence type="ECO:0000256" key="11">
    <source>
        <dbReference type="ARBA" id="ARBA00022840"/>
    </source>
</evidence>
<keyword evidence="8 22" id="KW-0812">Transmembrane</keyword>
<dbReference type="InterPro" id="IPR006068">
    <property type="entry name" value="ATPase_P-typ_cation-transptr_C"/>
</dbReference>
<dbReference type="SMART" id="SM00831">
    <property type="entry name" value="Cation_ATPase_N"/>
    <property type="match status" value="1"/>
</dbReference>
<dbReference type="Pfam" id="PF00690">
    <property type="entry name" value="Cation_ATPase_N"/>
    <property type="match status" value="1"/>
</dbReference>
<feature type="compositionally biased region" description="Polar residues" evidence="23">
    <location>
        <begin position="214"/>
        <end position="229"/>
    </location>
</feature>
<dbReference type="GO" id="GO:0046872">
    <property type="term" value="F:metal ion binding"/>
    <property type="evidence" value="ECO:0007669"/>
    <property type="project" value="UniProtKB-KW"/>
</dbReference>
<dbReference type="Gene3D" id="2.70.150.10">
    <property type="entry name" value="Calcium-transporting ATPase, cytoplasmic transduction domain A"/>
    <property type="match status" value="1"/>
</dbReference>
<dbReference type="SUPFAM" id="SSF81660">
    <property type="entry name" value="Metal cation-transporting ATPase, ATP-binding domain N"/>
    <property type="match status" value="1"/>
</dbReference>
<evidence type="ECO:0000259" key="24">
    <source>
        <dbReference type="SMART" id="SM00831"/>
    </source>
</evidence>
<evidence type="ECO:0000256" key="19">
    <source>
        <dbReference type="ARBA" id="ARBA00023201"/>
    </source>
</evidence>
<protein>
    <recommendedName>
        <fullName evidence="22">Sodium/potassium-transporting ATPase subunit alpha</fullName>
    </recommendedName>
</protein>
<keyword evidence="17 22" id="KW-0406">Ion transport</keyword>
<evidence type="ECO:0000256" key="6">
    <source>
        <dbReference type="ARBA" id="ARBA00022553"/>
    </source>
</evidence>
<feature type="transmembrane region" description="Helical" evidence="22">
    <location>
        <begin position="321"/>
        <end position="344"/>
    </location>
</feature>
<keyword evidence="15 22" id="KW-1133">Transmembrane helix</keyword>
<dbReference type="Ensembl" id="ENSACLT00000086038.1">
    <property type="protein sequence ID" value="ENSACLP00000059561.1"/>
    <property type="gene ID" value="ENSACLG00000025852.2"/>
</dbReference>
<dbReference type="Pfam" id="PF13246">
    <property type="entry name" value="Cation_ATPase"/>
    <property type="match status" value="1"/>
</dbReference>
<evidence type="ECO:0000256" key="3">
    <source>
        <dbReference type="ARBA" id="ARBA00022448"/>
    </source>
</evidence>
<dbReference type="NCBIfam" id="TIGR01494">
    <property type="entry name" value="ATPase_P-type"/>
    <property type="match status" value="2"/>
</dbReference>
<dbReference type="GeneID" id="113032866"/>
<dbReference type="Pfam" id="PF00689">
    <property type="entry name" value="Cation_ATPase_C"/>
    <property type="match status" value="1"/>
</dbReference>
<keyword evidence="3 22" id="KW-0813">Transport</keyword>
<evidence type="ECO:0000256" key="16">
    <source>
        <dbReference type="ARBA" id="ARBA00023053"/>
    </source>
</evidence>
<dbReference type="AlphaFoldDB" id="A0AAX7U1Z5"/>
<dbReference type="FunFam" id="3.40.50.1000:FF:000004">
    <property type="entry name" value="Sodium/potassium-transporting ATPase subunit alpha"/>
    <property type="match status" value="1"/>
</dbReference>
<feature type="domain" description="Cation-transporting P-type ATPase N-terminal" evidence="24">
    <location>
        <begin position="42"/>
        <end position="116"/>
    </location>
</feature>
<keyword evidence="11 22" id="KW-0067">ATP-binding</keyword>
<dbReference type="PRINTS" id="PR00119">
    <property type="entry name" value="CATATPASE"/>
</dbReference>
<evidence type="ECO:0000256" key="20">
    <source>
        <dbReference type="ARBA" id="ARBA00037422"/>
    </source>
</evidence>
<evidence type="ECO:0000256" key="8">
    <source>
        <dbReference type="ARBA" id="ARBA00022692"/>
    </source>
</evidence>
<keyword evidence="10 22" id="KW-0547">Nucleotide-binding</keyword>
<reference evidence="25" key="3">
    <citation type="submission" date="2025-09" db="UniProtKB">
        <authorList>
            <consortium name="Ensembl"/>
        </authorList>
    </citation>
    <scope>IDENTIFICATION</scope>
</reference>
<evidence type="ECO:0000256" key="10">
    <source>
        <dbReference type="ARBA" id="ARBA00022741"/>
    </source>
</evidence>
<keyword evidence="4" id="KW-1003">Cell membrane</keyword>
<keyword evidence="12" id="KW-0460">Magnesium</keyword>
<dbReference type="SFLD" id="SFLDF00027">
    <property type="entry name" value="p-type_atpase"/>
    <property type="match status" value="1"/>
</dbReference>
<evidence type="ECO:0000313" key="25">
    <source>
        <dbReference type="Ensembl" id="ENSACLP00000059561.1"/>
    </source>
</evidence>
<dbReference type="RefSeq" id="XP_026041806.1">
    <property type="nucleotide sequence ID" value="XM_026186021.1"/>
</dbReference>
<keyword evidence="6" id="KW-0597">Phosphoprotein</keyword>
<comment type="subunit">
    <text evidence="21">The sodium/potassium-transporting ATPase is composed of a catalytic alpha subunit, an auxiliary non-catalytic beta subunit and an additional regulatory subunit.</text>
</comment>
<feature type="region of interest" description="Disordered" evidence="23">
    <location>
        <begin position="214"/>
        <end position="234"/>
    </location>
</feature>
<dbReference type="FunFam" id="1.20.1110.10:FF:000095">
    <property type="entry name" value="Sodium/potassium-transporting ATPase subunit alpha-1"/>
    <property type="match status" value="2"/>
</dbReference>
<keyword evidence="5 22" id="KW-0633">Potassium transport</keyword>
<dbReference type="Pfam" id="PF00122">
    <property type="entry name" value="E1-E2_ATPase"/>
    <property type="match status" value="1"/>
</dbReference>
<reference evidence="25" key="2">
    <citation type="submission" date="2025-08" db="UniProtKB">
        <authorList>
            <consortium name="Ensembl"/>
        </authorList>
    </citation>
    <scope>IDENTIFICATION</scope>
</reference>
<evidence type="ECO:0000256" key="7">
    <source>
        <dbReference type="ARBA" id="ARBA00022607"/>
    </source>
</evidence>
<feature type="transmembrane region" description="Helical" evidence="22">
    <location>
        <begin position="96"/>
        <end position="118"/>
    </location>
</feature>
<dbReference type="SUPFAM" id="SSF81665">
    <property type="entry name" value="Calcium ATPase, transmembrane domain M"/>
    <property type="match status" value="1"/>
</dbReference>
<dbReference type="Proteomes" id="UP000265100">
    <property type="component" value="Chromosome 11"/>
</dbReference>